<reference evidence="5 6" key="1">
    <citation type="submission" date="2019-08" db="EMBL/GenBank/DDBJ databases">
        <title>In-depth cultivation of the pig gut microbiome towards novel bacterial diversity and tailored functional studies.</title>
        <authorList>
            <person name="Wylensek D."/>
            <person name="Hitch T.C.A."/>
            <person name="Clavel T."/>
        </authorList>
    </citation>
    <scope>NUCLEOTIDE SEQUENCE [LARGE SCALE GENOMIC DNA]</scope>
    <source>
        <strain evidence="5 6">RF-744-FAT-4</strain>
    </source>
</reference>
<dbReference type="InterPro" id="IPR017900">
    <property type="entry name" value="4Fe4S_Fe_S_CS"/>
</dbReference>
<dbReference type="InterPro" id="IPR023210">
    <property type="entry name" value="NADP_OxRdtase_dom"/>
</dbReference>
<dbReference type="PROSITE" id="PS00198">
    <property type="entry name" value="4FE4S_FER_1"/>
    <property type="match status" value="1"/>
</dbReference>
<evidence type="ECO:0000313" key="6">
    <source>
        <dbReference type="Proteomes" id="UP000461754"/>
    </source>
</evidence>
<dbReference type="Proteomes" id="UP000461754">
    <property type="component" value="Unassembled WGS sequence"/>
</dbReference>
<dbReference type="InterPro" id="IPR053135">
    <property type="entry name" value="AKR2_Oxidoreductase"/>
</dbReference>
<keyword evidence="1" id="KW-0479">Metal-binding</keyword>
<dbReference type="AlphaFoldDB" id="A0A7X2NET2"/>
<dbReference type="PROSITE" id="PS51379">
    <property type="entry name" value="4FE4S_FER_2"/>
    <property type="match status" value="1"/>
</dbReference>
<evidence type="ECO:0000256" key="2">
    <source>
        <dbReference type="ARBA" id="ARBA00023004"/>
    </source>
</evidence>
<proteinExistence type="predicted"/>
<comment type="caution">
    <text evidence="5">The sequence shown here is derived from an EMBL/GenBank/DDBJ whole genome shotgun (WGS) entry which is preliminary data.</text>
</comment>
<dbReference type="SUPFAM" id="SSF46548">
    <property type="entry name" value="alpha-helical ferredoxin"/>
    <property type="match status" value="1"/>
</dbReference>
<dbReference type="PANTHER" id="PTHR43312:SF1">
    <property type="entry name" value="NADP-DEPENDENT OXIDOREDUCTASE DOMAIN-CONTAINING PROTEIN"/>
    <property type="match status" value="1"/>
</dbReference>
<dbReference type="CDD" id="cd19100">
    <property type="entry name" value="AKR_unchar"/>
    <property type="match status" value="1"/>
</dbReference>
<dbReference type="Pfam" id="PF00037">
    <property type="entry name" value="Fer4"/>
    <property type="match status" value="1"/>
</dbReference>
<keyword evidence="6" id="KW-1185">Reference proteome</keyword>
<dbReference type="GO" id="GO:0046872">
    <property type="term" value="F:metal ion binding"/>
    <property type="evidence" value="ECO:0007669"/>
    <property type="project" value="UniProtKB-KW"/>
</dbReference>
<keyword evidence="3" id="KW-0411">Iron-sulfur</keyword>
<name>A0A7X2NET2_9FIRM</name>
<evidence type="ECO:0000259" key="4">
    <source>
        <dbReference type="PROSITE" id="PS51379"/>
    </source>
</evidence>
<dbReference type="InterPro" id="IPR017896">
    <property type="entry name" value="4Fe4S_Fe-S-bd"/>
</dbReference>
<dbReference type="Gene3D" id="3.20.20.100">
    <property type="entry name" value="NADP-dependent oxidoreductase domain"/>
    <property type="match status" value="1"/>
</dbReference>
<organism evidence="5 6">
    <name type="scientific">Pseudoramibacter porci</name>
    <dbReference type="NCBI Taxonomy" id="2606631"/>
    <lineage>
        <taxon>Bacteria</taxon>
        <taxon>Bacillati</taxon>
        <taxon>Bacillota</taxon>
        <taxon>Clostridia</taxon>
        <taxon>Eubacteriales</taxon>
        <taxon>Eubacteriaceae</taxon>
        <taxon>Pseudoramibacter</taxon>
    </lineage>
</organism>
<protein>
    <submittedName>
        <fullName evidence="5">Aldo/keto reductase</fullName>
    </submittedName>
</protein>
<accession>A0A7X2NET2</accession>
<evidence type="ECO:0000256" key="1">
    <source>
        <dbReference type="ARBA" id="ARBA00022723"/>
    </source>
</evidence>
<gene>
    <name evidence="5" type="ORF">FYJ52_02620</name>
</gene>
<dbReference type="SUPFAM" id="SSF51430">
    <property type="entry name" value="NAD(P)-linked oxidoreductase"/>
    <property type="match status" value="1"/>
</dbReference>
<sequence>MSGLCRKQRNFQMEMRKSAHSDEVYSTLGIGAEHLEDLDQEATDLLFDEAMAAGVNLLDFYMPAPDVRDRVGHAIFGRRDQIKIQGHLGAIWQNEQYKRTRNLDEVKESFEDLLTRLKTDYIDIGMIHYVDTKSDYQKVIEGGTWDYAAELKKNGVIKRLGFSSHDPVIAKKMAELPGMEVCMFSINPAYDMENAEITDIDRMIEGKDFNLETAQINPKRLDFYAYCDSHNIDITVMKAFGGGTLLDSGRSPFGKAMNIYQCMKYALDKPAVVSVILGFESVDELKGALRYDTIANAEKDYSDILTLRDFSVTGRCMYCGHCQPCPVAIDVAAVNKFLDLAEAHTSVPETVAGHYQALAHHASECIHCGYCERNCPFGVAVRERMKRAQKIFGE</sequence>
<feature type="domain" description="4Fe-4S ferredoxin-type" evidence="4">
    <location>
        <begin position="356"/>
        <end position="385"/>
    </location>
</feature>
<dbReference type="EMBL" id="VUMO01000002">
    <property type="protein sequence ID" value="MSS19306.1"/>
    <property type="molecule type" value="Genomic_DNA"/>
</dbReference>
<dbReference type="PANTHER" id="PTHR43312">
    <property type="entry name" value="D-THREO-ALDOSE 1-DEHYDROGENASE"/>
    <property type="match status" value="1"/>
</dbReference>
<keyword evidence="2" id="KW-0408">Iron</keyword>
<dbReference type="GO" id="GO:0051536">
    <property type="term" value="F:iron-sulfur cluster binding"/>
    <property type="evidence" value="ECO:0007669"/>
    <property type="project" value="UniProtKB-KW"/>
</dbReference>
<dbReference type="Pfam" id="PF00248">
    <property type="entry name" value="Aldo_ket_red"/>
    <property type="match status" value="1"/>
</dbReference>
<evidence type="ECO:0000313" key="5">
    <source>
        <dbReference type="EMBL" id="MSS19306.1"/>
    </source>
</evidence>
<evidence type="ECO:0000256" key="3">
    <source>
        <dbReference type="ARBA" id="ARBA00023014"/>
    </source>
</evidence>
<dbReference type="InterPro" id="IPR036812">
    <property type="entry name" value="NAD(P)_OxRdtase_dom_sf"/>
</dbReference>